<evidence type="ECO:0000256" key="7">
    <source>
        <dbReference type="ARBA" id="ARBA00038093"/>
    </source>
</evidence>
<dbReference type="PANTHER" id="PTHR33653">
    <property type="entry name" value="RIBONUCLEASE VAPC2"/>
    <property type="match status" value="1"/>
</dbReference>
<dbReference type="Proteomes" id="UP000005496">
    <property type="component" value="Unassembled WGS sequence"/>
</dbReference>
<keyword evidence="6" id="KW-0460">Magnesium</keyword>
<dbReference type="SUPFAM" id="SSF88723">
    <property type="entry name" value="PIN domain-like"/>
    <property type="match status" value="1"/>
</dbReference>
<comment type="similarity">
    <text evidence="7">Belongs to the PINc/VapC protein family.</text>
</comment>
<evidence type="ECO:0000256" key="4">
    <source>
        <dbReference type="ARBA" id="ARBA00022723"/>
    </source>
</evidence>
<dbReference type="OrthoDB" id="5458135at2"/>
<keyword evidence="4" id="KW-0479">Metal-binding</keyword>
<proteinExistence type="inferred from homology"/>
<dbReference type="InterPro" id="IPR002716">
    <property type="entry name" value="PIN_dom"/>
</dbReference>
<evidence type="ECO:0000256" key="3">
    <source>
        <dbReference type="ARBA" id="ARBA00022722"/>
    </source>
</evidence>
<evidence type="ECO:0000259" key="8">
    <source>
        <dbReference type="Pfam" id="PF01850"/>
    </source>
</evidence>
<gene>
    <name evidence="9" type="ORF">Dthio_PD3695</name>
</gene>
<name>D6SK35_9BACT</name>
<evidence type="ECO:0000313" key="9">
    <source>
        <dbReference type="EMBL" id="EFI36238.1"/>
    </source>
</evidence>
<accession>D6SK35</accession>
<evidence type="ECO:0000313" key="10">
    <source>
        <dbReference type="Proteomes" id="UP000005496"/>
    </source>
</evidence>
<dbReference type="AlphaFoldDB" id="D6SK35"/>
<dbReference type="EMBL" id="ACJN02000001">
    <property type="protein sequence ID" value="EFI36238.1"/>
    <property type="molecule type" value="Genomic_DNA"/>
</dbReference>
<dbReference type="GO" id="GO:0016787">
    <property type="term" value="F:hydrolase activity"/>
    <property type="evidence" value="ECO:0007669"/>
    <property type="project" value="UniProtKB-KW"/>
</dbReference>
<sequence>MKYLLDTNTIIALFKGNKLFVDRLRSHHVRDFGISSIVVHELLYGAYKSQRQSENLERVAKLQFEVVNFTLNDARWAGSLRAQLAKNGLLIGPYDILIAGQAVSRNLTLLSNNIREFQRIEELKIEGWTV</sequence>
<keyword evidence="3" id="KW-0540">Nuclease</keyword>
<protein>
    <submittedName>
        <fullName evidence="9">PilT protein domain protein</fullName>
    </submittedName>
</protein>
<comment type="caution">
    <text evidence="9">The sequence shown here is derived from an EMBL/GenBank/DDBJ whole genome shotgun (WGS) entry which is preliminary data.</text>
</comment>
<dbReference type="eggNOG" id="COG1487">
    <property type="taxonomic scope" value="Bacteria"/>
</dbReference>
<evidence type="ECO:0000256" key="1">
    <source>
        <dbReference type="ARBA" id="ARBA00001946"/>
    </source>
</evidence>
<dbReference type="GO" id="GO:0004518">
    <property type="term" value="F:nuclease activity"/>
    <property type="evidence" value="ECO:0007669"/>
    <property type="project" value="UniProtKB-KW"/>
</dbReference>
<dbReference type="Gene3D" id="3.40.50.1010">
    <property type="entry name" value="5'-nuclease"/>
    <property type="match status" value="1"/>
</dbReference>
<evidence type="ECO:0000256" key="6">
    <source>
        <dbReference type="ARBA" id="ARBA00022842"/>
    </source>
</evidence>
<feature type="domain" description="PIN" evidence="8">
    <location>
        <begin position="3"/>
        <end position="122"/>
    </location>
</feature>
<evidence type="ECO:0000256" key="5">
    <source>
        <dbReference type="ARBA" id="ARBA00022801"/>
    </source>
</evidence>
<keyword evidence="10" id="KW-1185">Reference proteome</keyword>
<dbReference type="Pfam" id="PF01850">
    <property type="entry name" value="PIN"/>
    <property type="match status" value="1"/>
</dbReference>
<dbReference type="RefSeq" id="WP_008869360.1">
    <property type="nucleotide sequence ID" value="NZ_ACJN02000001.1"/>
</dbReference>
<dbReference type="PANTHER" id="PTHR33653:SF1">
    <property type="entry name" value="RIBONUCLEASE VAPC2"/>
    <property type="match status" value="1"/>
</dbReference>
<dbReference type="GO" id="GO:0046872">
    <property type="term" value="F:metal ion binding"/>
    <property type="evidence" value="ECO:0007669"/>
    <property type="project" value="UniProtKB-KW"/>
</dbReference>
<keyword evidence="2" id="KW-1277">Toxin-antitoxin system</keyword>
<dbReference type="InterPro" id="IPR029060">
    <property type="entry name" value="PIN-like_dom_sf"/>
</dbReference>
<dbReference type="InterPro" id="IPR050556">
    <property type="entry name" value="Type_II_TA_system_RNase"/>
</dbReference>
<dbReference type="CDD" id="cd18745">
    <property type="entry name" value="PIN_VapC4-5_FitB-like"/>
    <property type="match status" value="1"/>
</dbReference>
<reference evidence="9" key="1">
    <citation type="submission" date="2010-05" db="EMBL/GenBank/DDBJ databases">
        <title>The draft genome of Desulfonatronospira thiodismutans ASO3-1.</title>
        <authorList>
            <consortium name="US DOE Joint Genome Institute (JGI-PGF)"/>
            <person name="Lucas S."/>
            <person name="Copeland A."/>
            <person name="Lapidus A."/>
            <person name="Cheng J.-F."/>
            <person name="Bruce D."/>
            <person name="Goodwin L."/>
            <person name="Pitluck S."/>
            <person name="Chertkov O."/>
            <person name="Brettin T."/>
            <person name="Detter J.C."/>
            <person name="Han C."/>
            <person name="Land M.L."/>
            <person name="Hauser L."/>
            <person name="Kyrpides N."/>
            <person name="Mikhailova N."/>
            <person name="Muyzer G."/>
            <person name="Woyke T."/>
        </authorList>
    </citation>
    <scope>NUCLEOTIDE SEQUENCE [LARGE SCALE GENOMIC DNA]</scope>
    <source>
        <strain evidence="9">ASO3-1</strain>
    </source>
</reference>
<comment type="cofactor">
    <cofactor evidence="1">
        <name>Mg(2+)</name>
        <dbReference type="ChEBI" id="CHEBI:18420"/>
    </cofactor>
</comment>
<keyword evidence="5" id="KW-0378">Hydrolase</keyword>
<evidence type="ECO:0000256" key="2">
    <source>
        <dbReference type="ARBA" id="ARBA00022649"/>
    </source>
</evidence>
<organism evidence="9 10">
    <name type="scientific">Desulfonatronospira thiodismutans ASO3-1</name>
    <dbReference type="NCBI Taxonomy" id="555779"/>
    <lineage>
        <taxon>Bacteria</taxon>
        <taxon>Pseudomonadati</taxon>
        <taxon>Thermodesulfobacteriota</taxon>
        <taxon>Desulfovibrionia</taxon>
        <taxon>Desulfovibrionales</taxon>
        <taxon>Desulfonatronovibrionaceae</taxon>
        <taxon>Desulfonatronospira</taxon>
    </lineage>
</organism>